<gene>
    <name evidence="2" type="primary">lepB_3</name>
    <name evidence="2" type="ORF">Lsha_2601</name>
</gene>
<dbReference type="PATRIC" id="fig|1122169.6.peg.3002"/>
<feature type="region of interest" description="Disordered" evidence="1">
    <location>
        <begin position="667"/>
        <end position="755"/>
    </location>
</feature>
<dbReference type="OrthoDB" id="5648979at2"/>
<evidence type="ECO:0000313" key="2">
    <source>
        <dbReference type="EMBL" id="KTD57219.1"/>
    </source>
</evidence>
<feature type="compositionally biased region" description="Basic and acidic residues" evidence="1">
    <location>
        <begin position="671"/>
        <end position="680"/>
    </location>
</feature>
<dbReference type="eggNOG" id="ENOG5032JCS">
    <property type="taxonomic scope" value="Bacteria"/>
</dbReference>
<feature type="compositionally biased region" description="Acidic residues" evidence="1">
    <location>
        <begin position="835"/>
        <end position="845"/>
    </location>
</feature>
<feature type="compositionally biased region" description="Acidic residues" evidence="1">
    <location>
        <begin position="887"/>
        <end position="897"/>
    </location>
</feature>
<protein>
    <submittedName>
        <fullName evidence="2">Effector protein B, substrate of the Dot/Icm secretion system</fullName>
    </submittedName>
</protein>
<feature type="compositionally biased region" description="Basic and acidic residues" evidence="1">
    <location>
        <begin position="802"/>
        <end position="814"/>
    </location>
</feature>
<dbReference type="STRING" id="1122169.Lsha_2601"/>
<feature type="compositionally biased region" description="Acidic residues" evidence="1">
    <location>
        <begin position="744"/>
        <end position="754"/>
    </location>
</feature>
<feature type="region of interest" description="Disordered" evidence="1">
    <location>
        <begin position="608"/>
        <end position="647"/>
    </location>
</feature>
<feature type="compositionally biased region" description="Acidic residues" evidence="1">
    <location>
        <begin position="608"/>
        <end position="623"/>
    </location>
</feature>
<dbReference type="EMBL" id="LNYW01000069">
    <property type="protein sequence ID" value="KTD57219.1"/>
    <property type="molecule type" value="Genomic_DNA"/>
</dbReference>
<feature type="region of interest" description="Disordered" evidence="1">
    <location>
        <begin position="770"/>
        <end position="905"/>
    </location>
</feature>
<dbReference type="AlphaFoldDB" id="A0A0W0YKT8"/>
<accession>A0A0W0YKT8</accession>
<name>A0A0W0YKT8_9GAMM</name>
<feature type="compositionally biased region" description="Acidic residues" evidence="1">
    <location>
        <begin position="631"/>
        <end position="646"/>
    </location>
</feature>
<reference evidence="2 3" key="1">
    <citation type="submission" date="2015-11" db="EMBL/GenBank/DDBJ databases">
        <title>Genomic analysis of 38 Legionella species identifies large and diverse effector repertoires.</title>
        <authorList>
            <person name="Burstein D."/>
            <person name="Amaro F."/>
            <person name="Zusman T."/>
            <person name="Lifshitz Z."/>
            <person name="Cohen O."/>
            <person name="Gilbert J.A."/>
            <person name="Pupko T."/>
            <person name="Shuman H.A."/>
            <person name="Segal G."/>
        </authorList>
    </citation>
    <scope>NUCLEOTIDE SEQUENCE [LARGE SCALE GENOMIC DNA]</scope>
    <source>
        <strain evidence="2 3">ATCC 49655</strain>
    </source>
</reference>
<dbReference type="Proteomes" id="UP000054600">
    <property type="component" value="Unassembled WGS sequence"/>
</dbReference>
<sequence length="1099" mass="123016">MPFPKLSAVLNNCPLHALTPEIKEELLKFREHADYDNKHNADYLLLKDKFAAFYGFNPAEFSWKQFADVLGSYNAFDTQIIMGPVLRLFMKDKMISNDFIAIIAQANEVSPEELIKNYTDLNPKTARYESLAPDELFTDVGQYLGLSLQYTPQDGPSRLIVAQDPVAQVNIFHNGGAEGAQTGGHWERTAKGEGSVDCQNRDDTQLNHFLPLLGQDSAVNPYGFDLLKKHVQLTARSLKEKKNLYKEFAELITTANQISQYLFNIVSVPRELAIKLLGSDLTADAALFISEYKFEEIHPNQIYEQWIKADASQKPKLGEYEQLIMNRLLMPVIAASSDANTPENKSGLTQAQTDFISREHKDSRLFETWYDNEDVLRLVWAMHQDLPESQRNQFMDPYVFFDTYNRHDIDEEIALCVRQLVEAPDRRYYPFIIKPEIGSAHYYAGIIRKDIVKGEPRLTTFLFNPTGSPEQVVKKLKLPSHVLIGGESLVLSPHEVQTRDKDNGRLVSCGPLCVEFIGYALQNPGWIDSLDERFVLPPKLQQIKDSNLEEYQAHITALREQHYQALAKVPDGQLSTILDDHLTFSTFISDELKAKARRRQIIDLKDDPFDEVDPADYEEDGEDIFSFSSDGENDPPPEPSDDEVDEPQVVTDVLPQTDILLAEQEEQALEEAEHATRSSSDEENVPVLPAEPSDDGIDEQQGVIDVLPQTDILQAEQEEQALEEAEHVAHSSSDEENAPVLLEPSDDGVDEPQTDVDVLPQTDVLLAEPNEEVVEEVEHVASSSSDVEDNSTPREPSNLTATEEKKHDDGHEGLDNLPGPAAINHPATSTLTEVIETELLAEEEQPTAFADNVVTPPVLAESDKESSEEEQPNALSDNVDAQPVLAESDEESSEEEQPAALVDNVVTQPVLAESDKESSEEEQPVAFAEEKPFVAERAKPALLQAEQNFEKQFKFGALDKKIANLLARLSEAKLNNDTAQYHNLREAYFAAKNLRRDLTAAGVVYFNNPTKEQYREFKTSCDGYLKTAHKTLDKHRGWSEFLVNLAIGIFTAGLGLLIKGGINLANNHSFFHVHKTASAKLLDDIEESVKDASKITPSA</sequence>
<dbReference type="RefSeq" id="WP_018577303.1">
    <property type="nucleotide sequence ID" value="NZ_KB892399.1"/>
</dbReference>
<feature type="compositionally biased region" description="Basic and acidic residues" evidence="1">
    <location>
        <begin position="724"/>
        <end position="733"/>
    </location>
</feature>
<comment type="caution">
    <text evidence="2">The sequence shown here is derived from an EMBL/GenBank/DDBJ whole genome shotgun (WGS) entry which is preliminary data.</text>
</comment>
<evidence type="ECO:0000313" key="3">
    <source>
        <dbReference type="Proteomes" id="UP000054600"/>
    </source>
</evidence>
<evidence type="ECO:0000256" key="1">
    <source>
        <dbReference type="SAM" id="MobiDB-lite"/>
    </source>
</evidence>
<organism evidence="2 3">
    <name type="scientific">Legionella shakespearei DSM 23087</name>
    <dbReference type="NCBI Taxonomy" id="1122169"/>
    <lineage>
        <taxon>Bacteria</taxon>
        <taxon>Pseudomonadati</taxon>
        <taxon>Pseudomonadota</taxon>
        <taxon>Gammaproteobacteria</taxon>
        <taxon>Legionellales</taxon>
        <taxon>Legionellaceae</taxon>
        <taxon>Legionella</taxon>
    </lineage>
</organism>
<keyword evidence="3" id="KW-1185">Reference proteome</keyword>
<proteinExistence type="predicted"/>